<sequence>MRALLTTLAVFAVVLILLGLFLKAVKWLLIIGVLALVAVVVLGVVKGRRTLR</sequence>
<evidence type="ECO:0000256" key="1">
    <source>
        <dbReference type="SAM" id="Phobius"/>
    </source>
</evidence>
<keyword evidence="1" id="KW-1133">Transmembrane helix</keyword>
<gene>
    <name evidence="2" type="ORF">CLV67_105210</name>
</gene>
<feature type="transmembrane region" description="Helical" evidence="1">
    <location>
        <begin position="29"/>
        <end position="45"/>
    </location>
</feature>
<dbReference type="RefSeq" id="WP_170153865.1">
    <property type="nucleotide sequence ID" value="NZ_BOMO01000035.1"/>
</dbReference>
<keyword evidence="3" id="KW-1185">Reference proteome</keyword>
<protein>
    <submittedName>
        <fullName evidence="2">Uncharacterized protein</fullName>
    </submittedName>
</protein>
<keyword evidence="1" id="KW-0472">Membrane</keyword>
<accession>A0A2T0KF92</accession>
<comment type="caution">
    <text evidence="2">The sequence shown here is derived from an EMBL/GenBank/DDBJ whole genome shotgun (WGS) entry which is preliminary data.</text>
</comment>
<organism evidence="2 3">
    <name type="scientific">Actinoplanes italicus</name>
    <dbReference type="NCBI Taxonomy" id="113567"/>
    <lineage>
        <taxon>Bacteria</taxon>
        <taxon>Bacillati</taxon>
        <taxon>Actinomycetota</taxon>
        <taxon>Actinomycetes</taxon>
        <taxon>Micromonosporales</taxon>
        <taxon>Micromonosporaceae</taxon>
        <taxon>Actinoplanes</taxon>
    </lineage>
</organism>
<dbReference type="AlphaFoldDB" id="A0A2T0KF92"/>
<dbReference type="Proteomes" id="UP000239415">
    <property type="component" value="Unassembled WGS sequence"/>
</dbReference>
<keyword evidence="1" id="KW-0812">Transmembrane</keyword>
<evidence type="ECO:0000313" key="3">
    <source>
        <dbReference type="Proteomes" id="UP000239415"/>
    </source>
</evidence>
<reference evidence="2 3" key="1">
    <citation type="submission" date="2018-03" db="EMBL/GenBank/DDBJ databases">
        <title>Genomic Encyclopedia of Archaeal and Bacterial Type Strains, Phase II (KMG-II): from individual species to whole genera.</title>
        <authorList>
            <person name="Goeker M."/>
        </authorList>
    </citation>
    <scope>NUCLEOTIDE SEQUENCE [LARGE SCALE GENOMIC DNA]</scope>
    <source>
        <strain evidence="2 3">DSM 43146</strain>
    </source>
</reference>
<evidence type="ECO:0000313" key="2">
    <source>
        <dbReference type="EMBL" id="PRX22033.1"/>
    </source>
</evidence>
<dbReference type="EMBL" id="PVMZ01000005">
    <property type="protein sequence ID" value="PRX22033.1"/>
    <property type="molecule type" value="Genomic_DNA"/>
</dbReference>
<proteinExistence type="predicted"/>
<name>A0A2T0KF92_9ACTN</name>